<dbReference type="AlphaFoldDB" id="A0AAD8HH16"/>
<comment type="caution">
    <text evidence="7">The sequence shown here is derived from an EMBL/GenBank/DDBJ whole genome shotgun (WGS) entry which is preliminary data.</text>
</comment>
<evidence type="ECO:0000256" key="3">
    <source>
        <dbReference type="ARBA" id="ARBA00023163"/>
    </source>
</evidence>
<dbReference type="InterPro" id="IPR003441">
    <property type="entry name" value="NAC-dom"/>
</dbReference>
<accession>A0AAD8HH16</accession>
<dbReference type="Gene3D" id="2.170.150.80">
    <property type="entry name" value="NAC domain"/>
    <property type="match status" value="1"/>
</dbReference>
<keyword evidence="4" id="KW-0539">Nucleus</keyword>
<gene>
    <name evidence="7" type="ORF">POM88_041785</name>
</gene>
<evidence type="ECO:0000256" key="4">
    <source>
        <dbReference type="ARBA" id="ARBA00023242"/>
    </source>
</evidence>
<evidence type="ECO:0000259" key="6">
    <source>
        <dbReference type="PROSITE" id="PS51005"/>
    </source>
</evidence>
<keyword evidence="1" id="KW-0805">Transcription regulation</keyword>
<dbReference type="SUPFAM" id="SSF101941">
    <property type="entry name" value="NAC domain"/>
    <property type="match status" value="1"/>
</dbReference>
<feature type="region of interest" description="Disordered" evidence="5">
    <location>
        <begin position="306"/>
        <end position="329"/>
    </location>
</feature>
<feature type="region of interest" description="Disordered" evidence="5">
    <location>
        <begin position="184"/>
        <end position="253"/>
    </location>
</feature>
<protein>
    <recommendedName>
        <fullName evidence="6">NAC domain-containing protein</fullName>
    </recommendedName>
</protein>
<keyword evidence="3" id="KW-0804">Transcription</keyword>
<reference evidence="7" key="1">
    <citation type="submission" date="2023-02" db="EMBL/GenBank/DDBJ databases">
        <title>Genome of toxic invasive species Heracleum sosnowskyi carries increased number of genes despite the absence of recent whole-genome duplications.</title>
        <authorList>
            <person name="Schelkunov M."/>
            <person name="Shtratnikova V."/>
            <person name="Makarenko M."/>
            <person name="Klepikova A."/>
            <person name="Omelchenko D."/>
            <person name="Novikova G."/>
            <person name="Obukhova E."/>
            <person name="Bogdanov V."/>
            <person name="Penin A."/>
            <person name="Logacheva M."/>
        </authorList>
    </citation>
    <scope>NUCLEOTIDE SEQUENCE</scope>
    <source>
        <strain evidence="7">Hsosn_3</strain>
        <tissue evidence="7">Leaf</tissue>
    </source>
</reference>
<keyword evidence="2" id="KW-0238">DNA-binding</keyword>
<reference evidence="7" key="2">
    <citation type="submission" date="2023-05" db="EMBL/GenBank/DDBJ databases">
        <authorList>
            <person name="Schelkunov M.I."/>
        </authorList>
    </citation>
    <scope>NUCLEOTIDE SEQUENCE</scope>
    <source>
        <strain evidence="7">Hsosn_3</strain>
        <tissue evidence="7">Leaf</tissue>
    </source>
</reference>
<evidence type="ECO:0000256" key="2">
    <source>
        <dbReference type="ARBA" id="ARBA00023125"/>
    </source>
</evidence>
<keyword evidence="8" id="KW-1185">Reference proteome</keyword>
<dbReference type="PANTHER" id="PTHR31719:SF43">
    <property type="entry name" value="NAC TRANSCRIPTION FACTOR 56"/>
    <property type="match status" value="1"/>
</dbReference>
<dbReference type="GO" id="GO:0006355">
    <property type="term" value="P:regulation of DNA-templated transcription"/>
    <property type="evidence" value="ECO:0007669"/>
    <property type="project" value="InterPro"/>
</dbReference>
<dbReference type="InterPro" id="IPR036093">
    <property type="entry name" value="NAC_dom_sf"/>
</dbReference>
<evidence type="ECO:0000313" key="8">
    <source>
        <dbReference type="Proteomes" id="UP001237642"/>
    </source>
</evidence>
<dbReference type="PROSITE" id="PS51005">
    <property type="entry name" value="NAC"/>
    <property type="match status" value="1"/>
</dbReference>
<feature type="domain" description="NAC" evidence="6">
    <location>
        <begin position="8"/>
        <end position="173"/>
    </location>
</feature>
<feature type="compositionally biased region" description="Polar residues" evidence="5">
    <location>
        <begin position="223"/>
        <end position="234"/>
    </location>
</feature>
<dbReference type="EMBL" id="JAUIZM010000009">
    <property type="protein sequence ID" value="KAK1366224.1"/>
    <property type="molecule type" value="Genomic_DNA"/>
</dbReference>
<feature type="compositionally biased region" description="Basic residues" evidence="5">
    <location>
        <begin position="193"/>
        <end position="203"/>
    </location>
</feature>
<organism evidence="7 8">
    <name type="scientific">Heracleum sosnowskyi</name>
    <dbReference type="NCBI Taxonomy" id="360622"/>
    <lineage>
        <taxon>Eukaryota</taxon>
        <taxon>Viridiplantae</taxon>
        <taxon>Streptophyta</taxon>
        <taxon>Embryophyta</taxon>
        <taxon>Tracheophyta</taxon>
        <taxon>Spermatophyta</taxon>
        <taxon>Magnoliopsida</taxon>
        <taxon>eudicotyledons</taxon>
        <taxon>Gunneridae</taxon>
        <taxon>Pentapetalae</taxon>
        <taxon>asterids</taxon>
        <taxon>campanulids</taxon>
        <taxon>Apiales</taxon>
        <taxon>Apiaceae</taxon>
        <taxon>Apioideae</taxon>
        <taxon>apioid superclade</taxon>
        <taxon>Tordylieae</taxon>
        <taxon>Tordyliinae</taxon>
        <taxon>Heracleum</taxon>
    </lineage>
</organism>
<evidence type="ECO:0000256" key="5">
    <source>
        <dbReference type="SAM" id="MobiDB-lite"/>
    </source>
</evidence>
<dbReference type="Proteomes" id="UP001237642">
    <property type="component" value="Unassembled WGS sequence"/>
</dbReference>
<proteinExistence type="predicted"/>
<evidence type="ECO:0000256" key="1">
    <source>
        <dbReference type="ARBA" id="ARBA00023015"/>
    </source>
</evidence>
<dbReference type="PANTHER" id="PTHR31719">
    <property type="entry name" value="NAC TRANSCRIPTION FACTOR 56"/>
    <property type="match status" value="1"/>
</dbReference>
<evidence type="ECO:0000313" key="7">
    <source>
        <dbReference type="EMBL" id="KAK1366224.1"/>
    </source>
</evidence>
<feature type="compositionally biased region" description="Polar residues" evidence="5">
    <location>
        <begin position="241"/>
        <end position="251"/>
    </location>
</feature>
<dbReference type="GO" id="GO:0003677">
    <property type="term" value="F:DNA binding"/>
    <property type="evidence" value="ECO:0007669"/>
    <property type="project" value="UniProtKB-KW"/>
</dbReference>
<name>A0AAD8HH16_9APIA</name>
<dbReference type="Pfam" id="PF02365">
    <property type="entry name" value="NAM"/>
    <property type="match status" value="1"/>
</dbReference>
<sequence>MKNERIILPHGYRFNPRDDELINFYLKPRVMQETLPSHIIKDDVPVYSADSTPWVLFDVNDPDSWIASKTTEKSLYAFTSLSRLATVPNKNITRIRSNTSKKAGCGAWVQRSARVPIIDGDGNVIGGKRMLNFVVHEYGYDDKAVYFKMHEYSLWGINESLGSDVVLCEITCDPCKKPFYKLDTKTTDQVSTRGRKPQSKKQKKEVSKRGRKPQNKIQKNENLEGNSSTLTSESVPVMSGNGYQESTSLHPQSLVPLDGGVGNAEFGGDLYFDGQGGEGVCSDDLGNEHLLQTFNISEFLEFMESNPPEEPLEDTTSCGLGKRKSVEEDNSCQAKRMCFQ</sequence>